<accession>A0ABM8HEF4</accession>
<organism evidence="3">
    <name type="scientific">Barrientosiimonas endolithica</name>
    <dbReference type="NCBI Taxonomy" id="1535208"/>
    <lineage>
        <taxon>Bacteria</taxon>
        <taxon>Bacillati</taxon>
        <taxon>Actinomycetota</taxon>
        <taxon>Actinomycetes</taxon>
        <taxon>Micrococcales</taxon>
        <taxon>Dermacoccaceae</taxon>
        <taxon>Barrientosiimonas</taxon>
    </lineage>
</organism>
<feature type="domain" description="DNA2/NAM7 helicase helicase" evidence="2">
    <location>
        <begin position="267"/>
        <end position="330"/>
    </location>
</feature>
<feature type="region of interest" description="Disordered" evidence="1">
    <location>
        <begin position="526"/>
        <end position="569"/>
    </location>
</feature>
<evidence type="ECO:0000313" key="3">
    <source>
        <dbReference type="EMBL" id="BDZ59377.1"/>
    </source>
</evidence>
<reference evidence="3" key="1">
    <citation type="journal article" date="2014" name="Int. J. Syst. Evol. Microbiol.">
        <title>Complete genome of a new Firmicutes species belonging to the dominant human colonic microbiota ('Ruminococcus bicirculans') reveals two chromosomes and a selective capacity to utilize plant glucans.</title>
        <authorList>
            <consortium name="NISC Comparative Sequencing Program"/>
            <person name="Wegmann U."/>
            <person name="Louis P."/>
            <person name="Goesmann A."/>
            <person name="Henrissat B."/>
            <person name="Duncan S.H."/>
            <person name="Flint H.J."/>
        </authorList>
    </citation>
    <scope>NUCLEOTIDE SEQUENCE</scope>
    <source>
        <strain evidence="3">NBRC 110608</strain>
    </source>
</reference>
<dbReference type="EMBL" id="AP027735">
    <property type="protein sequence ID" value="BDZ59377.1"/>
    <property type="molecule type" value="Genomic_DNA"/>
</dbReference>
<dbReference type="InterPro" id="IPR050534">
    <property type="entry name" value="Coronavir_polyprotein_1ab"/>
</dbReference>
<feature type="region of interest" description="Disordered" evidence="1">
    <location>
        <begin position="586"/>
        <end position="679"/>
    </location>
</feature>
<dbReference type="Pfam" id="PF13195">
    <property type="entry name" value="DUF4011"/>
    <property type="match status" value="1"/>
</dbReference>
<dbReference type="SUPFAM" id="SSF52540">
    <property type="entry name" value="P-loop containing nucleoside triphosphate hydrolases"/>
    <property type="match status" value="1"/>
</dbReference>
<reference evidence="3" key="2">
    <citation type="submission" date="2023-02" db="EMBL/GenBank/DDBJ databases">
        <authorList>
            <person name="Sun Q."/>
            <person name="Mori K."/>
        </authorList>
    </citation>
    <scope>NUCLEOTIDE SEQUENCE</scope>
    <source>
        <strain evidence="3">NBRC 110608</strain>
    </source>
</reference>
<protein>
    <recommendedName>
        <fullName evidence="2">DNA2/NAM7 helicase helicase domain-containing protein</fullName>
    </recommendedName>
</protein>
<dbReference type="InterPro" id="IPR027417">
    <property type="entry name" value="P-loop_NTPase"/>
</dbReference>
<dbReference type="PANTHER" id="PTHR43788">
    <property type="entry name" value="DNA2/NAM7 HELICASE FAMILY MEMBER"/>
    <property type="match status" value="1"/>
</dbReference>
<evidence type="ECO:0000259" key="2">
    <source>
        <dbReference type="Pfam" id="PF13086"/>
    </source>
</evidence>
<feature type="compositionally biased region" description="Low complexity" evidence="1">
    <location>
        <begin position="629"/>
        <end position="679"/>
    </location>
</feature>
<dbReference type="InterPro" id="IPR041677">
    <property type="entry name" value="DNA2/NAM7_AAA_11"/>
</dbReference>
<evidence type="ECO:0000256" key="1">
    <source>
        <dbReference type="SAM" id="MobiDB-lite"/>
    </source>
</evidence>
<feature type="compositionally biased region" description="Low complexity" evidence="1">
    <location>
        <begin position="526"/>
        <end position="545"/>
    </location>
</feature>
<sequence length="679" mass="72318">MRPQTQDGFAAVLDGWRRELVELGGRNPLLWFEPTPSGSLDLTTAHPAGVAKLLAGNPVRLSELVRSADAFAESLRRVRAIWRHADRLEREHGLRTTYVAMGLASWDVPPSYPRRPVAPVLLRRVTLRPTDARGGDVLLDVASSLVANPVLLDYLRSERGVDITADWLVAAAGRGHGSPEGAYAWLRSQCAGLPGFDVRPSLVLSTFSTAKAPMIGDLANNGMTLAAHPAVAAMIGDPEAVAHVGATAPPAEADPDLEQERIVVDADASQRAAIDAVEAGSHLLLNGPPGTGKTQTIVDLIATLSSRGRRVLLTSPKRSALQDVRARLGEHGLAELVLDVDRATPADLVATIDRALAQPETAPDAADAESDTAPSDAASGAESSGSTLSAARDRLAEHRRAMHEAREPWGVSADEAQTRIAELAALEHPPHSRVRLVGSRLHRIPDERRGEVSERLVELARAGAWSSEPGPDPWYAARVVGEDQTRRTRELVQRLSGGGWPNTVLAWAISPPRSVCAARARCSRPTSSWTSWAGSSRRWRSSAPRSSRHRSTSSCAPRPPAASGPSRSAATTSVCWSVAGCAARPASCCGPARRPRTCTACSCSPPRRRRSGTSRAAPARAPAHRSRCPRSSASRRPSARSWSGSAPGWSRRATAATWSGSTWTTCRPGSTTWPPTTTG</sequence>
<feature type="region of interest" description="Disordered" evidence="1">
    <location>
        <begin position="359"/>
        <end position="390"/>
    </location>
</feature>
<proteinExistence type="predicted"/>
<name>A0ABM8HEF4_9MICO</name>
<gene>
    <name evidence="3" type="ORF">GCM10025872_30340</name>
</gene>
<dbReference type="Pfam" id="PF13086">
    <property type="entry name" value="AAA_11"/>
    <property type="match status" value="1"/>
</dbReference>
<feature type="compositionally biased region" description="Low complexity" evidence="1">
    <location>
        <begin position="373"/>
        <end position="390"/>
    </location>
</feature>
<dbReference type="Gene3D" id="3.40.50.300">
    <property type="entry name" value="P-loop containing nucleotide triphosphate hydrolases"/>
    <property type="match status" value="1"/>
</dbReference>
<dbReference type="PANTHER" id="PTHR43788:SF8">
    <property type="entry name" value="DNA-BINDING PROTEIN SMUBP-2"/>
    <property type="match status" value="1"/>
</dbReference>
<dbReference type="InterPro" id="IPR025103">
    <property type="entry name" value="DUF4011"/>
</dbReference>